<dbReference type="InterPro" id="IPR001460">
    <property type="entry name" value="PCN-bd_Tpept"/>
</dbReference>
<proteinExistence type="predicted"/>
<feature type="non-terminal residue" evidence="2">
    <location>
        <position position="1"/>
    </location>
</feature>
<dbReference type="Pfam" id="PF00905">
    <property type="entry name" value="Transpeptidase"/>
    <property type="match status" value="2"/>
</dbReference>
<gene>
    <name evidence="2" type="ORF">H9872_03605</name>
</gene>
<reference evidence="2" key="1">
    <citation type="journal article" date="2021" name="PeerJ">
        <title>Extensive microbial diversity within the chicken gut microbiome revealed by metagenomics and culture.</title>
        <authorList>
            <person name="Gilroy R."/>
            <person name="Ravi A."/>
            <person name="Getino M."/>
            <person name="Pursley I."/>
            <person name="Horton D.L."/>
            <person name="Alikhan N.F."/>
            <person name="Baker D."/>
            <person name="Gharbi K."/>
            <person name="Hall N."/>
            <person name="Watson M."/>
            <person name="Adriaenssens E.M."/>
            <person name="Foster-Nyarko E."/>
            <person name="Jarju S."/>
            <person name="Secka A."/>
            <person name="Antonio M."/>
            <person name="Oren A."/>
            <person name="Chaudhuri R.R."/>
            <person name="La Ragione R."/>
            <person name="Hildebrand F."/>
            <person name="Pallen M.J."/>
        </authorList>
    </citation>
    <scope>NUCLEOTIDE SEQUENCE</scope>
    <source>
        <strain evidence="2">B5-657</strain>
    </source>
</reference>
<dbReference type="InterPro" id="IPR050515">
    <property type="entry name" value="Beta-lactam/transpept"/>
</dbReference>
<dbReference type="Proteomes" id="UP000824229">
    <property type="component" value="Unassembled WGS sequence"/>
</dbReference>
<organism evidence="2 3">
    <name type="scientific">Candidatus Cellulosilyticum pullistercoris</name>
    <dbReference type="NCBI Taxonomy" id="2838521"/>
    <lineage>
        <taxon>Bacteria</taxon>
        <taxon>Bacillati</taxon>
        <taxon>Bacillota</taxon>
        <taxon>Clostridia</taxon>
        <taxon>Lachnospirales</taxon>
        <taxon>Cellulosilyticaceae</taxon>
        <taxon>Cellulosilyticum</taxon>
    </lineage>
</organism>
<name>A0A9E2KC67_9FIRM</name>
<dbReference type="EMBL" id="JAHLFQ010000072">
    <property type="protein sequence ID" value="MBU3803832.1"/>
    <property type="molecule type" value="Genomic_DNA"/>
</dbReference>
<dbReference type="Gene3D" id="3.40.710.10">
    <property type="entry name" value="DD-peptidase/beta-lactamase superfamily"/>
    <property type="match status" value="2"/>
</dbReference>
<sequence>QTDITPFSGTAVVTDPNTGQTLALVSYPSYDNNEFTQNFNSIYTKLHDGVDNRNIEINRALKTAKAPGSTFKMITGIAGLEEGLVTSTEEIYDSGQYTKAGLPYLSCWIFTNTGHGHGNENIVGALEVSCNYYFNEVAYRLGQKFGGPYGAISVLSRYAEMFGLGAKSGIELEETAPNISNPTNSVTTQAARALNGIRSKKDESKEALYNQIAEYLSTGFYTLGDKNATDIDGKIDYISRPYIKKSIDLELGIALSEDLRTIYNKLLEDYTEELSNGVSEAAREIAETVMSGDSSLGLKYRTKQALLDYLKELVQPGTRKTIQKTLNKMPGGMIKQAFLEGYKAALSEYEDDAEMTSVCEELKKRIAALEAGTFDYESIMVDKVIDRILNVYLDETFKNVQMEWTTALNIRTAIGQGENTFTPVQLARYNSALANGHTVYDLTIIKGIKDHKETGNYVTNEPTVFSTLNLKQSTIDTIHKGMYAVTTGTSGSAAKYFKDLPIEVAGKTGTAQEGSHENSWFISFAPYDNPEISVVTSMYGTDGLGSYNYQFARDIYEIYYQLNEEVEKVTLDNQFME</sequence>
<accession>A0A9E2KC67</accession>
<dbReference type="SUPFAM" id="SSF56601">
    <property type="entry name" value="beta-lactamase/transpeptidase-like"/>
    <property type="match status" value="2"/>
</dbReference>
<protein>
    <recommendedName>
        <fullName evidence="1">Penicillin-binding protein transpeptidase domain-containing protein</fullName>
    </recommendedName>
</protein>
<evidence type="ECO:0000313" key="3">
    <source>
        <dbReference type="Proteomes" id="UP000824229"/>
    </source>
</evidence>
<dbReference type="AlphaFoldDB" id="A0A9E2KC67"/>
<evidence type="ECO:0000259" key="1">
    <source>
        <dbReference type="Pfam" id="PF00905"/>
    </source>
</evidence>
<dbReference type="PANTHER" id="PTHR30627">
    <property type="entry name" value="PEPTIDOGLYCAN D,D-TRANSPEPTIDASE"/>
    <property type="match status" value="1"/>
</dbReference>
<dbReference type="InterPro" id="IPR012338">
    <property type="entry name" value="Beta-lactam/transpept-like"/>
</dbReference>
<comment type="caution">
    <text evidence="2">The sequence shown here is derived from an EMBL/GenBank/DDBJ whole genome shotgun (WGS) entry which is preliminary data.</text>
</comment>
<feature type="domain" description="Penicillin-binding protein transpeptidase" evidence="1">
    <location>
        <begin position="9"/>
        <end position="184"/>
    </location>
</feature>
<dbReference type="GO" id="GO:0071555">
    <property type="term" value="P:cell wall organization"/>
    <property type="evidence" value="ECO:0007669"/>
    <property type="project" value="TreeGrafter"/>
</dbReference>
<dbReference type="PANTHER" id="PTHR30627:SF2">
    <property type="entry name" value="PEPTIDOGLYCAN D,D-TRANSPEPTIDASE MRDA"/>
    <property type="match status" value="1"/>
</dbReference>
<evidence type="ECO:0000313" key="2">
    <source>
        <dbReference type="EMBL" id="MBU3803832.1"/>
    </source>
</evidence>
<reference evidence="2" key="2">
    <citation type="submission" date="2021-04" db="EMBL/GenBank/DDBJ databases">
        <authorList>
            <person name="Gilroy R."/>
        </authorList>
    </citation>
    <scope>NUCLEOTIDE SEQUENCE</scope>
    <source>
        <strain evidence="2">B5-657</strain>
    </source>
</reference>
<dbReference type="GO" id="GO:0071972">
    <property type="term" value="F:peptidoglycan L,D-transpeptidase activity"/>
    <property type="evidence" value="ECO:0007669"/>
    <property type="project" value="TreeGrafter"/>
</dbReference>
<dbReference type="GO" id="GO:0008658">
    <property type="term" value="F:penicillin binding"/>
    <property type="evidence" value="ECO:0007669"/>
    <property type="project" value="InterPro"/>
</dbReference>
<dbReference type="GO" id="GO:0005886">
    <property type="term" value="C:plasma membrane"/>
    <property type="evidence" value="ECO:0007669"/>
    <property type="project" value="TreeGrafter"/>
</dbReference>
<feature type="domain" description="Penicillin-binding protein transpeptidase" evidence="1">
    <location>
        <begin position="402"/>
        <end position="556"/>
    </location>
</feature>